<dbReference type="SUPFAM" id="SSF161098">
    <property type="entry name" value="MetI-like"/>
    <property type="match status" value="1"/>
</dbReference>
<dbReference type="InterPro" id="IPR011866">
    <property type="entry name" value="CysW_permease"/>
</dbReference>
<evidence type="ECO:0000256" key="2">
    <source>
        <dbReference type="ARBA" id="ARBA00011779"/>
    </source>
</evidence>
<keyword evidence="5 9" id="KW-1133">Transmembrane helix</keyword>
<dbReference type="RefSeq" id="WP_055454407.1">
    <property type="nucleotide sequence ID" value="NZ_CYHE01000002.1"/>
</dbReference>
<keyword evidence="4 9" id="KW-0812">Transmembrane</keyword>
<dbReference type="NCBIfam" id="TIGR00969">
    <property type="entry name" value="3a0106s02"/>
    <property type="match status" value="1"/>
</dbReference>
<dbReference type="CDD" id="cd06261">
    <property type="entry name" value="TM_PBP2"/>
    <property type="match status" value="1"/>
</dbReference>
<dbReference type="EMBL" id="CYHE01000002">
    <property type="protein sequence ID" value="CUA92715.1"/>
    <property type="molecule type" value="Genomic_DNA"/>
</dbReference>
<dbReference type="PROSITE" id="PS50928">
    <property type="entry name" value="ABC_TM1"/>
    <property type="match status" value="1"/>
</dbReference>
<dbReference type="Pfam" id="PF00528">
    <property type="entry name" value="BPD_transp_1"/>
    <property type="match status" value="1"/>
</dbReference>
<feature type="transmembrane region" description="Helical" evidence="9">
    <location>
        <begin position="143"/>
        <end position="163"/>
    </location>
</feature>
<evidence type="ECO:0000256" key="3">
    <source>
        <dbReference type="ARBA" id="ARBA00022448"/>
    </source>
</evidence>
<proteinExistence type="predicted"/>
<evidence type="ECO:0000256" key="8">
    <source>
        <dbReference type="ARBA" id="ARBA00025323"/>
    </source>
</evidence>
<dbReference type="AlphaFoldDB" id="A0A0K6HP74"/>
<evidence type="ECO:0000256" key="1">
    <source>
        <dbReference type="ARBA" id="ARBA00004651"/>
    </source>
</evidence>
<comment type="subunit">
    <text evidence="2">The complex is composed of two ATP-binding proteins (CysA), two transmembrane proteins (CysT and CysW) and a solute-binding protein (CysP).</text>
</comment>
<keyword evidence="7 9" id="KW-0472">Membrane</keyword>
<comment type="function">
    <text evidence="8">Part of the ABC transporter complex CysAWTP (TC 3.A.1.6.1) involved in sulfate/thiosulfate import. Probably responsible for the translocation of the substrate across the membrane.</text>
</comment>
<name>A0A0K6HP74_9HYPH</name>
<keyword evidence="6" id="KW-0764">Sulfate transport</keyword>
<accession>A0A0K6HP74</accession>
<feature type="transmembrane region" description="Helical" evidence="9">
    <location>
        <begin position="249"/>
        <end position="273"/>
    </location>
</feature>
<dbReference type="Gene3D" id="1.10.3720.10">
    <property type="entry name" value="MetI-like"/>
    <property type="match status" value="1"/>
</dbReference>
<organism evidence="11 12">
    <name type="scientific">Pannonibacter indicus</name>
    <dbReference type="NCBI Taxonomy" id="466044"/>
    <lineage>
        <taxon>Bacteria</taxon>
        <taxon>Pseudomonadati</taxon>
        <taxon>Pseudomonadota</taxon>
        <taxon>Alphaproteobacteria</taxon>
        <taxon>Hyphomicrobiales</taxon>
        <taxon>Stappiaceae</taxon>
        <taxon>Pannonibacter</taxon>
    </lineage>
</organism>
<feature type="transmembrane region" description="Helical" evidence="9">
    <location>
        <begin position="203"/>
        <end position="229"/>
    </location>
</feature>
<dbReference type="GO" id="GO:0005886">
    <property type="term" value="C:plasma membrane"/>
    <property type="evidence" value="ECO:0007669"/>
    <property type="project" value="UniProtKB-SubCell"/>
</dbReference>
<dbReference type="NCBIfam" id="TIGR02140">
    <property type="entry name" value="permease_CysW"/>
    <property type="match status" value="1"/>
</dbReference>
<feature type="transmembrane region" description="Helical" evidence="9">
    <location>
        <begin position="21"/>
        <end position="47"/>
    </location>
</feature>
<feature type="domain" description="ABC transmembrane type-1" evidence="10">
    <location>
        <begin position="67"/>
        <end position="273"/>
    </location>
</feature>
<dbReference type="InterPro" id="IPR035906">
    <property type="entry name" value="MetI-like_sf"/>
</dbReference>
<evidence type="ECO:0000256" key="4">
    <source>
        <dbReference type="ARBA" id="ARBA00022692"/>
    </source>
</evidence>
<keyword evidence="3" id="KW-0813">Transport</keyword>
<gene>
    <name evidence="11" type="ORF">Ga0061067_10286</name>
</gene>
<dbReference type="OrthoDB" id="9774448at2"/>
<evidence type="ECO:0000256" key="7">
    <source>
        <dbReference type="ARBA" id="ARBA00023136"/>
    </source>
</evidence>
<evidence type="ECO:0000313" key="12">
    <source>
        <dbReference type="Proteomes" id="UP000183900"/>
    </source>
</evidence>
<dbReference type="GO" id="GO:0015419">
    <property type="term" value="F:ABC-type sulfate transporter activity"/>
    <property type="evidence" value="ECO:0007669"/>
    <property type="project" value="InterPro"/>
</dbReference>
<dbReference type="Proteomes" id="UP000183900">
    <property type="component" value="Unassembled WGS sequence"/>
</dbReference>
<keyword evidence="12" id="KW-1185">Reference proteome</keyword>
<feature type="transmembrane region" description="Helical" evidence="9">
    <location>
        <begin position="67"/>
        <end position="90"/>
    </location>
</feature>
<reference evidence="12" key="1">
    <citation type="submission" date="2015-08" db="EMBL/GenBank/DDBJ databases">
        <authorList>
            <person name="Varghese N."/>
        </authorList>
    </citation>
    <scope>NUCLEOTIDE SEQUENCE [LARGE SCALE GENOMIC DNA]</scope>
    <source>
        <strain evidence="12">DSM 23407</strain>
    </source>
</reference>
<evidence type="ECO:0000256" key="6">
    <source>
        <dbReference type="ARBA" id="ARBA00023032"/>
    </source>
</evidence>
<dbReference type="PANTHER" id="PTHR30406">
    <property type="entry name" value="SULFATE TRANSPORT SYSTEM PERMEASE PROTEIN"/>
    <property type="match status" value="1"/>
</dbReference>
<protein>
    <submittedName>
        <fullName evidence="11">Sulfate ABC transporter, permease protein CysW</fullName>
    </submittedName>
</protein>
<dbReference type="InterPro" id="IPR005667">
    <property type="entry name" value="Sulph_transpt2"/>
</dbReference>
<evidence type="ECO:0000256" key="9">
    <source>
        <dbReference type="SAM" id="Phobius"/>
    </source>
</evidence>
<dbReference type="PANTHER" id="PTHR30406:SF1">
    <property type="entry name" value="SULFATE TRANSPORT SYSTEM PERMEASE PROTEIN CYSW"/>
    <property type="match status" value="1"/>
</dbReference>
<evidence type="ECO:0000256" key="5">
    <source>
        <dbReference type="ARBA" id="ARBA00022989"/>
    </source>
</evidence>
<comment type="subcellular location">
    <subcellularLocation>
        <location evidence="1">Cell membrane</location>
        <topology evidence="1">Multi-pass membrane protein</topology>
    </subcellularLocation>
</comment>
<sequence>MAHAHTSRKPPRVGDSPAIRRTLTGIVLGVGAIVLLAPLLVIFAQAFSKGFGFFAATIAQPDTLHAIGLTVLTALIAVPINTAFGIAAAWAITKFDFPGKRLLIVVIEIPFSISPIVAGVAYMFVYGLQGLFGPMLQSADVKILFALPGIVLASMFVTAPFVARELIPLMQAQGRDLEEAATSLGASGWRTFLTVTLPNIRWAMLYGVVLCNARVMGEFGAVSVVSGNIRGQTNTLPLHVELLYHDYNTAGAFAAAAILTVLALVTIIAKLLLERVGAGRASRPALAGAPLSGDQAKGEKP</sequence>
<evidence type="ECO:0000259" key="10">
    <source>
        <dbReference type="PROSITE" id="PS50928"/>
    </source>
</evidence>
<feature type="transmembrane region" description="Helical" evidence="9">
    <location>
        <begin position="102"/>
        <end position="123"/>
    </location>
</feature>
<dbReference type="InterPro" id="IPR000515">
    <property type="entry name" value="MetI-like"/>
</dbReference>
<evidence type="ECO:0000313" key="11">
    <source>
        <dbReference type="EMBL" id="CUA92715.1"/>
    </source>
</evidence>